<proteinExistence type="predicted"/>
<sequence length="16" mass="1795">MPAPSSPRCCSFCRPR</sequence>
<dbReference type="GO" id="GO:0016757">
    <property type="term" value="F:glycosyltransferase activity"/>
    <property type="evidence" value="ECO:0007669"/>
    <property type="project" value="UniProtKB-KW"/>
</dbReference>
<name>A0A0A9EFY1_ARUDO</name>
<keyword evidence="1" id="KW-0328">Glycosyltransferase</keyword>
<dbReference type="EMBL" id="GBRH01202943">
    <property type="protein sequence ID" value="JAD94952.1"/>
    <property type="molecule type" value="Transcribed_RNA"/>
</dbReference>
<reference evidence="1" key="1">
    <citation type="submission" date="2014-09" db="EMBL/GenBank/DDBJ databases">
        <authorList>
            <person name="Magalhaes I.L.F."/>
            <person name="Oliveira U."/>
            <person name="Santos F.R."/>
            <person name="Vidigal T.H.D.A."/>
            <person name="Brescovit A.D."/>
            <person name="Santos A.J."/>
        </authorList>
    </citation>
    <scope>NUCLEOTIDE SEQUENCE</scope>
    <source>
        <tissue evidence="1">Shoot tissue taken approximately 20 cm above the soil surface</tissue>
    </source>
</reference>
<evidence type="ECO:0000313" key="1">
    <source>
        <dbReference type="EMBL" id="JAD94952.1"/>
    </source>
</evidence>
<keyword evidence="1" id="KW-0808">Transferase</keyword>
<organism evidence="1">
    <name type="scientific">Arundo donax</name>
    <name type="common">Giant reed</name>
    <name type="synonym">Donax arundinaceus</name>
    <dbReference type="NCBI Taxonomy" id="35708"/>
    <lineage>
        <taxon>Eukaryota</taxon>
        <taxon>Viridiplantae</taxon>
        <taxon>Streptophyta</taxon>
        <taxon>Embryophyta</taxon>
        <taxon>Tracheophyta</taxon>
        <taxon>Spermatophyta</taxon>
        <taxon>Magnoliopsida</taxon>
        <taxon>Liliopsida</taxon>
        <taxon>Poales</taxon>
        <taxon>Poaceae</taxon>
        <taxon>PACMAD clade</taxon>
        <taxon>Arundinoideae</taxon>
        <taxon>Arundineae</taxon>
        <taxon>Arundo</taxon>
    </lineage>
</organism>
<dbReference type="AlphaFoldDB" id="A0A0A9EFY1"/>
<accession>A0A0A9EFY1</accession>
<reference evidence="1" key="2">
    <citation type="journal article" date="2015" name="Data Brief">
        <title>Shoot transcriptome of the giant reed, Arundo donax.</title>
        <authorList>
            <person name="Barrero R.A."/>
            <person name="Guerrero F.D."/>
            <person name="Moolhuijzen P."/>
            <person name="Goolsby J.A."/>
            <person name="Tidwell J."/>
            <person name="Bellgard S.E."/>
            <person name="Bellgard M.I."/>
        </authorList>
    </citation>
    <scope>NUCLEOTIDE SEQUENCE</scope>
    <source>
        <tissue evidence="1">Shoot tissue taken approximately 20 cm above the soil surface</tissue>
    </source>
</reference>
<protein>
    <submittedName>
        <fullName evidence="1">Amidophosphoribosyltransferase</fullName>
    </submittedName>
</protein>